<proteinExistence type="predicted"/>
<protein>
    <submittedName>
        <fullName evidence="1">Uncharacterized protein</fullName>
    </submittedName>
</protein>
<accession>A0A0E9RCJ3</accession>
<name>A0A0E9RCJ3_ANGAN</name>
<sequence>MFVSAHISSNDLVFWKCSVIKPFFQFCCNS</sequence>
<organism evidence="1">
    <name type="scientific">Anguilla anguilla</name>
    <name type="common">European freshwater eel</name>
    <name type="synonym">Muraena anguilla</name>
    <dbReference type="NCBI Taxonomy" id="7936"/>
    <lineage>
        <taxon>Eukaryota</taxon>
        <taxon>Metazoa</taxon>
        <taxon>Chordata</taxon>
        <taxon>Craniata</taxon>
        <taxon>Vertebrata</taxon>
        <taxon>Euteleostomi</taxon>
        <taxon>Actinopterygii</taxon>
        <taxon>Neopterygii</taxon>
        <taxon>Teleostei</taxon>
        <taxon>Anguilliformes</taxon>
        <taxon>Anguillidae</taxon>
        <taxon>Anguilla</taxon>
    </lineage>
</organism>
<reference evidence="1" key="1">
    <citation type="submission" date="2014-11" db="EMBL/GenBank/DDBJ databases">
        <authorList>
            <person name="Amaro Gonzalez C."/>
        </authorList>
    </citation>
    <scope>NUCLEOTIDE SEQUENCE</scope>
</reference>
<dbReference type="EMBL" id="GBXM01082362">
    <property type="protein sequence ID" value="JAH26215.1"/>
    <property type="molecule type" value="Transcribed_RNA"/>
</dbReference>
<dbReference type="AlphaFoldDB" id="A0A0E9RCJ3"/>
<evidence type="ECO:0000313" key="1">
    <source>
        <dbReference type="EMBL" id="JAH26215.1"/>
    </source>
</evidence>
<reference evidence="1" key="2">
    <citation type="journal article" date="2015" name="Fish Shellfish Immunol.">
        <title>Early steps in the European eel (Anguilla anguilla)-Vibrio vulnificus interaction in the gills: Role of the RtxA13 toxin.</title>
        <authorList>
            <person name="Callol A."/>
            <person name="Pajuelo D."/>
            <person name="Ebbesson L."/>
            <person name="Teles M."/>
            <person name="MacKenzie S."/>
            <person name="Amaro C."/>
        </authorList>
    </citation>
    <scope>NUCLEOTIDE SEQUENCE</scope>
</reference>